<proteinExistence type="predicted"/>
<dbReference type="SUPFAM" id="SSF53098">
    <property type="entry name" value="Ribonuclease H-like"/>
    <property type="match status" value="1"/>
</dbReference>
<dbReference type="GO" id="GO:0015074">
    <property type="term" value="P:DNA integration"/>
    <property type="evidence" value="ECO:0007669"/>
    <property type="project" value="InterPro"/>
</dbReference>
<sequence length="108" mass="12347">MDGRGRWMDNVFIERLWRSLKYEDIYLKGYSDGHEAKARIARSIQFYNFQRPHQAMGNRAPMAVWQAGVTGAFGEQAVDMKLLASEKLGQCYALPSSPQPQQQQPRVA</sequence>
<dbReference type="EMBL" id="VITK01000005">
    <property type="protein sequence ID" value="TWA99027.1"/>
    <property type="molecule type" value="Genomic_DNA"/>
</dbReference>
<evidence type="ECO:0000259" key="1">
    <source>
        <dbReference type="Pfam" id="PF13683"/>
    </source>
</evidence>
<dbReference type="Proteomes" id="UP000319949">
    <property type="component" value="Unassembled WGS sequence"/>
</dbReference>
<protein>
    <submittedName>
        <fullName evidence="2">Integrase-like protein</fullName>
    </submittedName>
</protein>
<dbReference type="InterPro" id="IPR001584">
    <property type="entry name" value="Integrase_cat-core"/>
</dbReference>
<reference evidence="2 3" key="1">
    <citation type="submission" date="2019-06" db="EMBL/GenBank/DDBJ databases">
        <title>Genomic Encyclopedia of Type Strains, Phase IV (KMG-V): Genome sequencing to study the core and pangenomes of soil and plant-associated prokaryotes.</title>
        <authorList>
            <person name="Whitman W."/>
        </authorList>
    </citation>
    <scope>NUCLEOTIDE SEQUENCE [LARGE SCALE GENOMIC DNA]</scope>
    <source>
        <strain evidence="2 3">BR 510</strain>
    </source>
</reference>
<evidence type="ECO:0000313" key="2">
    <source>
        <dbReference type="EMBL" id="TWA99027.1"/>
    </source>
</evidence>
<comment type="caution">
    <text evidence="2">The sequence shown here is derived from an EMBL/GenBank/DDBJ whole genome shotgun (WGS) entry which is preliminary data.</text>
</comment>
<dbReference type="Pfam" id="PF13683">
    <property type="entry name" value="rve_3"/>
    <property type="match status" value="1"/>
</dbReference>
<gene>
    <name evidence="2" type="ORF">FBZ96_105707</name>
</gene>
<evidence type="ECO:0000313" key="3">
    <source>
        <dbReference type="Proteomes" id="UP000319949"/>
    </source>
</evidence>
<feature type="domain" description="Integrase catalytic" evidence="1">
    <location>
        <begin position="3"/>
        <end position="61"/>
    </location>
</feature>
<keyword evidence="3" id="KW-1185">Reference proteome</keyword>
<dbReference type="STRING" id="1803665.GCA_001641335_05495"/>
<accession>A0A560DPI4</accession>
<dbReference type="InterPro" id="IPR012337">
    <property type="entry name" value="RNaseH-like_sf"/>
</dbReference>
<dbReference type="AlphaFoldDB" id="A0A560DPI4"/>
<name>A0A560DPI4_9BRAD</name>
<organism evidence="2 3">
    <name type="scientific">Bradyrhizobium stylosanthis</name>
    <dbReference type="NCBI Taxonomy" id="1803665"/>
    <lineage>
        <taxon>Bacteria</taxon>
        <taxon>Pseudomonadati</taxon>
        <taxon>Pseudomonadota</taxon>
        <taxon>Alphaproteobacteria</taxon>
        <taxon>Hyphomicrobiales</taxon>
        <taxon>Nitrobacteraceae</taxon>
        <taxon>Bradyrhizobium</taxon>
    </lineage>
</organism>